<dbReference type="AlphaFoldDB" id="X1MJV2"/>
<organism evidence="3">
    <name type="scientific">marine sediment metagenome</name>
    <dbReference type="NCBI Taxonomy" id="412755"/>
    <lineage>
        <taxon>unclassified sequences</taxon>
        <taxon>metagenomes</taxon>
        <taxon>ecological metagenomes</taxon>
    </lineage>
</organism>
<evidence type="ECO:0000313" key="3">
    <source>
        <dbReference type="EMBL" id="GAI31932.1"/>
    </source>
</evidence>
<gene>
    <name evidence="3" type="ORF">S06H3_28970</name>
</gene>
<evidence type="ECO:0000256" key="1">
    <source>
        <dbReference type="ARBA" id="ARBA00023002"/>
    </source>
</evidence>
<reference evidence="3" key="1">
    <citation type="journal article" date="2014" name="Front. Microbiol.">
        <title>High frequency of phylogenetically diverse reductive dehalogenase-homologous genes in deep subseafloor sedimentary metagenomes.</title>
        <authorList>
            <person name="Kawai M."/>
            <person name="Futagami T."/>
            <person name="Toyoda A."/>
            <person name="Takaki Y."/>
            <person name="Nishi S."/>
            <person name="Hori S."/>
            <person name="Arai W."/>
            <person name="Tsubouchi T."/>
            <person name="Morono Y."/>
            <person name="Uchiyama I."/>
            <person name="Ito T."/>
            <person name="Fujiyama A."/>
            <person name="Inagaki F."/>
            <person name="Takami H."/>
        </authorList>
    </citation>
    <scope>NUCLEOTIDE SEQUENCE</scope>
    <source>
        <strain evidence="3">Expedition CK06-06</strain>
    </source>
</reference>
<protein>
    <recommendedName>
        <fullName evidence="2">Proline dehydrogenase domain-containing protein</fullName>
    </recommendedName>
</protein>
<comment type="caution">
    <text evidence="3">The sequence shown here is derived from an EMBL/GenBank/DDBJ whole genome shotgun (WGS) entry which is preliminary data.</text>
</comment>
<dbReference type="SUPFAM" id="SSF51730">
    <property type="entry name" value="FAD-linked oxidoreductase"/>
    <property type="match status" value="1"/>
</dbReference>
<dbReference type="Pfam" id="PF01619">
    <property type="entry name" value="Pro_dh"/>
    <property type="match status" value="1"/>
</dbReference>
<dbReference type="InterPro" id="IPR029041">
    <property type="entry name" value="FAD-linked_oxidoreductase-like"/>
</dbReference>
<dbReference type="EMBL" id="BARV01016946">
    <property type="protein sequence ID" value="GAI31932.1"/>
    <property type="molecule type" value="Genomic_DNA"/>
</dbReference>
<dbReference type="InterPro" id="IPR002872">
    <property type="entry name" value="Proline_DH_dom"/>
</dbReference>
<dbReference type="Gene3D" id="3.20.20.220">
    <property type="match status" value="1"/>
</dbReference>
<evidence type="ECO:0000259" key="2">
    <source>
        <dbReference type="Pfam" id="PF01619"/>
    </source>
</evidence>
<keyword evidence="1" id="KW-0560">Oxidoreductase</keyword>
<name>X1MJV2_9ZZZZ</name>
<dbReference type="GO" id="GO:0016491">
    <property type="term" value="F:oxidoreductase activity"/>
    <property type="evidence" value="ECO:0007669"/>
    <property type="project" value="UniProtKB-KW"/>
</dbReference>
<feature type="non-terminal residue" evidence="3">
    <location>
        <position position="1"/>
    </location>
</feature>
<feature type="domain" description="Proline dehydrogenase" evidence="2">
    <location>
        <begin position="137"/>
        <end position="219"/>
    </location>
</feature>
<accession>X1MJV2</accession>
<sequence length="235" mass="26987">YERLVDSLGSQDYATISLKPTQLGSHRGTENCQKIIEGIVRRAEQSNIKVTLDMEDNSFTDMTLNIFRALKKDHPTFGTVLQSRLFRTDDDIISLKGLNARIRICIGIYNEPKEIALQSKSEMKTKLLQQVELLFKEGHYPEIATHDETVINEAIDIAEKLNIKKDHYEVQMLKGVPKRAFQDELIQNGILVRLYVPFAQKWKYATAYCKRRLAANPAMAAYIFKNILQKIAGRR</sequence>
<proteinExistence type="predicted"/>